<evidence type="ECO:0000313" key="2">
    <source>
        <dbReference type="Proteomes" id="UP000595332"/>
    </source>
</evidence>
<protein>
    <submittedName>
        <fullName evidence="1">Uncharacterized protein</fullName>
    </submittedName>
</protein>
<keyword evidence="2" id="KW-1185">Reference proteome</keyword>
<dbReference type="Proteomes" id="UP000595332">
    <property type="component" value="Chromosome"/>
</dbReference>
<organism evidence="1 2">
    <name type="scientific">Neptunomonas japonica JAMM 1380</name>
    <dbReference type="NCBI Taxonomy" id="1441457"/>
    <lineage>
        <taxon>Bacteria</taxon>
        <taxon>Pseudomonadati</taxon>
        <taxon>Pseudomonadota</taxon>
        <taxon>Gammaproteobacteria</taxon>
        <taxon>Oceanospirillales</taxon>
        <taxon>Oceanospirillaceae</taxon>
        <taxon>Neptunomonas</taxon>
    </lineage>
</organism>
<dbReference type="AlphaFoldDB" id="A0A7R6PD73"/>
<evidence type="ECO:0000313" key="1">
    <source>
        <dbReference type="EMBL" id="BBB30339.1"/>
    </source>
</evidence>
<dbReference type="KEGG" id="njp:NEJAP_2393"/>
<proteinExistence type="predicted"/>
<reference evidence="1 2" key="1">
    <citation type="journal article" date="2008" name="Int. J. Syst. Evol. Microbiol.">
        <title>Neptunomonas japonica sp. nov., an Osedax japonicus symbiont-like bacterium isolated from sediment adjacent to sperm whale carcasses off Kagoshima, Japan.</title>
        <authorList>
            <person name="Miyazaki M."/>
            <person name="Nogi Y."/>
            <person name="Fujiwara Y."/>
            <person name="Kawato M."/>
            <person name="Kubokawa K."/>
            <person name="Horikoshi K."/>
        </authorList>
    </citation>
    <scope>NUCLEOTIDE SEQUENCE [LARGE SCALE GENOMIC DNA]</scope>
    <source>
        <strain evidence="1 2">JAMM 1380</strain>
    </source>
</reference>
<accession>A0A7R6PD73</accession>
<sequence>MLVSGMFRKLRLILLIAVLVVVSLNAVLSQIRTTDWNTSLWVVVYPLNADGREDTQHYIDSLKESQFDDIERFFTKESKRYQLNAEAPVQVMLAPQLKEQLPEPPENPSIIGNVLWSLHMRYWSWRQDSWQGPDSDVKIYMRFFSPDNPKRLRHSLGLQKGLIGIVNGYADVEYQGQNNLIAAHELLHTLGASDKYDPATNWPVWPDGYAAPTQEPLLPQTKAEIMGGRVQISPSIALIPPSLEHVVVGAATAIEVNWQSGE</sequence>
<gene>
    <name evidence="1" type="ORF">NEJAP_2393</name>
</gene>
<dbReference type="EMBL" id="AP014546">
    <property type="protein sequence ID" value="BBB30339.1"/>
    <property type="molecule type" value="Genomic_DNA"/>
</dbReference>
<name>A0A7R6PD73_9GAMM</name>